<dbReference type="Proteomes" id="UP000238701">
    <property type="component" value="Unassembled WGS sequence"/>
</dbReference>
<evidence type="ECO:0000256" key="4">
    <source>
        <dbReference type="ARBA" id="ARBA00022723"/>
    </source>
</evidence>
<keyword evidence="4 8" id="KW-0479">Metal-binding</keyword>
<evidence type="ECO:0000313" key="11">
    <source>
        <dbReference type="Proteomes" id="UP000238701"/>
    </source>
</evidence>
<evidence type="ECO:0000256" key="1">
    <source>
        <dbReference type="ARBA" id="ARBA00001946"/>
    </source>
</evidence>
<dbReference type="Gene3D" id="3.40.50.1010">
    <property type="entry name" value="5'-nuclease"/>
    <property type="match status" value="1"/>
</dbReference>
<proteinExistence type="inferred from homology"/>
<gene>
    <name evidence="8 10" type="primary">vapC</name>
    <name evidence="10" type="ORF">SBA1_260007</name>
</gene>
<dbReference type="GO" id="GO:0004540">
    <property type="term" value="F:RNA nuclease activity"/>
    <property type="evidence" value="ECO:0007669"/>
    <property type="project" value="InterPro"/>
</dbReference>
<evidence type="ECO:0000256" key="5">
    <source>
        <dbReference type="ARBA" id="ARBA00022801"/>
    </source>
</evidence>
<dbReference type="CDD" id="cd18753">
    <property type="entry name" value="PIN_VapC4-5_FitB-like"/>
    <property type="match status" value="1"/>
</dbReference>
<keyword evidence="8" id="KW-0800">Toxin</keyword>
<dbReference type="InterPro" id="IPR029060">
    <property type="entry name" value="PIN-like_dom_sf"/>
</dbReference>
<keyword evidence="2 8" id="KW-1277">Toxin-antitoxin system</keyword>
<evidence type="ECO:0000256" key="8">
    <source>
        <dbReference type="HAMAP-Rule" id="MF_00265"/>
    </source>
</evidence>
<feature type="binding site" evidence="8">
    <location>
        <position position="93"/>
    </location>
    <ligand>
        <name>Mg(2+)</name>
        <dbReference type="ChEBI" id="CHEBI:18420"/>
    </ligand>
</feature>
<evidence type="ECO:0000256" key="3">
    <source>
        <dbReference type="ARBA" id="ARBA00022722"/>
    </source>
</evidence>
<dbReference type="EC" id="3.1.-.-" evidence="8"/>
<dbReference type="Pfam" id="PF01850">
    <property type="entry name" value="PIN"/>
    <property type="match status" value="1"/>
</dbReference>
<dbReference type="InterPro" id="IPR050556">
    <property type="entry name" value="Type_II_TA_system_RNase"/>
</dbReference>
<keyword evidence="6 8" id="KW-0460">Magnesium</keyword>
<dbReference type="GO" id="GO:0090729">
    <property type="term" value="F:toxin activity"/>
    <property type="evidence" value="ECO:0007669"/>
    <property type="project" value="UniProtKB-KW"/>
</dbReference>
<dbReference type="GO" id="GO:0000287">
    <property type="term" value="F:magnesium ion binding"/>
    <property type="evidence" value="ECO:0007669"/>
    <property type="project" value="UniProtKB-UniRule"/>
</dbReference>
<dbReference type="SUPFAM" id="SSF88723">
    <property type="entry name" value="PIN domain-like"/>
    <property type="match status" value="1"/>
</dbReference>
<reference evidence="11" key="1">
    <citation type="submission" date="2018-02" db="EMBL/GenBank/DDBJ databases">
        <authorList>
            <person name="Hausmann B."/>
        </authorList>
    </citation>
    <scope>NUCLEOTIDE SEQUENCE [LARGE SCALE GENOMIC DNA]</scope>
    <source>
        <strain evidence="11">Peat soil MAG SbA1</strain>
    </source>
</reference>
<dbReference type="PANTHER" id="PTHR33653">
    <property type="entry name" value="RIBONUCLEASE VAPC2"/>
    <property type="match status" value="1"/>
</dbReference>
<protein>
    <recommendedName>
        <fullName evidence="8">Ribonuclease VapC</fullName>
        <shortName evidence="8">RNase VapC</shortName>
        <ecNumber evidence="8">3.1.-.-</ecNumber>
    </recommendedName>
    <alternativeName>
        <fullName evidence="8">Toxin VapC</fullName>
    </alternativeName>
</protein>
<dbReference type="GO" id="GO:0016787">
    <property type="term" value="F:hydrolase activity"/>
    <property type="evidence" value="ECO:0007669"/>
    <property type="project" value="UniProtKB-KW"/>
</dbReference>
<comment type="cofactor">
    <cofactor evidence="1 8">
        <name>Mg(2+)</name>
        <dbReference type="ChEBI" id="CHEBI:18420"/>
    </cofactor>
</comment>
<evidence type="ECO:0000256" key="6">
    <source>
        <dbReference type="ARBA" id="ARBA00022842"/>
    </source>
</evidence>
<sequence length="125" mass="14151">MILDTNGLSAVADGDAALEPILRTATEVAVPVIVLGEYRYGIRQSRNRERYEQWLTETICNYRVLDVDEETAISYATIRTELKRAGTPIPSNDVWIAALCRQHSFSLLSRDRHFDLVGGIERLGW</sequence>
<name>A0A2U3KHQ6_9BACT</name>
<comment type="similarity">
    <text evidence="7 8">Belongs to the PINc/VapC protein family.</text>
</comment>
<comment type="function">
    <text evidence="8">Toxic component of a toxin-antitoxin (TA) system. An RNase.</text>
</comment>
<dbReference type="InterPro" id="IPR022907">
    <property type="entry name" value="VapC_family"/>
</dbReference>
<feature type="binding site" evidence="8">
    <location>
        <position position="4"/>
    </location>
    <ligand>
        <name>Mg(2+)</name>
        <dbReference type="ChEBI" id="CHEBI:18420"/>
    </ligand>
</feature>
<accession>A0A2U3KHQ6</accession>
<dbReference type="EMBL" id="OMOD01000118">
    <property type="protein sequence ID" value="SPF39201.1"/>
    <property type="molecule type" value="Genomic_DNA"/>
</dbReference>
<dbReference type="PANTHER" id="PTHR33653:SF1">
    <property type="entry name" value="RIBONUCLEASE VAPC2"/>
    <property type="match status" value="1"/>
</dbReference>
<evidence type="ECO:0000313" key="10">
    <source>
        <dbReference type="EMBL" id="SPF39201.1"/>
    </source>
</evidence>
<organism evidence="10 11">
    <name type="scientific">Candidatus Sulfotelmatobacter kueseliae</name>
    <dbReference type="NCBI Taxonomy" id="2042962"/>
    <lineage>
        <taxon>Bacteria</taxon>
        <taxon>Pseudomonadati</taxon>
        <taxon>Acidobacteriota</taxon>
        <taxon>Terriglobia</taxon>
        <taxon>Terriglobales</taxon>
        <taxon>Candidatus Korobacteraceae</taxon>
        <taxon>Candidatus Sulfotelmatobacter</taxon>
    </lineage>
</organism>
<evidence type="ECO:0000256" key="7">
    <source>
        <dbReference type="ARBA" id="ARBA00038093"/>
    </source>
</evidence>
<dbReference type="OrthoDB" id="9799448at2"/>
<evidence type="ECO:0000259" key="9">
    <source>
        <dbReference type="Pfam" id="PF01850"/>
    </source>
</evidence>
<dbReference type="AlphaFoldDB" id="A0A2U3KHQ6"/>
<keyword evidence="5 8" id="KW-0378">Hydrolase</keyword>
<dbReference type="HAMAP" id="MF_00265">
    <property type="entry name" value="VapC_Nob1"/>
    <property type="match status" value="1"/>
</dbReference>
<feature type="domain" description="PIN" evidence="9">
    <location>
        <begin position="1"/>
        <end position="118"/>
    </location>
</feature>
<dbReference type="InterPro" id="IPR002716">
    <property type="entry name" value="PIN_dom"/>
</dbReference>
<keyword evidence="3 8" id="KW-0540">Nuclease</keyword>
<evidence type="ECO:0000256" key="2">
    <source>
        <dbReference type="ARBA" id="ARBA00022649"/>
    </source>
</evidence>